<dbReference type="InterPro" id="IPR029753">
    <property type="entry name" value="D-isomer_DH_CS"/>
</dbReference>
<dbReference type="Gene3D" id="3.40.50.720">
    <property type="entry name" value="NAD(P)-binding Rossmann-like Domain"/>
    <property type="match status" value="2"/>
</dbReference>
<dbReference type="SUPFAM" id="SSF52283">
    <property type="entry name" value="Formate/glycerate dehydrogenase catalytic domain-like"/>
    <property type="match status" value="1"/>
</dbReference>
<dbReference type="InterPro" id="IPR029752">
    <property type="entry name" value="D-isomer_DH_CS1"/>
</dbReference>
<evidence type="ECO:0000256" key="2">
    <source>
        <dbReference type="ARBA" id="ARBA00023002"/>
    </source>
</evidence>
<organism evidence="5 6">
    <name type="scientific">Scleromatobacter humisilvae</name>
    <dbReference type="NCBI Taxonomy" id="2897159"/>
    <lineage>
        <taxon>Bacteria</taxon>
        <taxon>Pseudomonadati</taxon>
        <taxon>Pseudomonadota</taxon>
        <taxon>Betaproteobacteria</taxon>
        <taxon>Burkholderiales</taxon>
        <taxon>Sphaerotilaceae</taxon>
        <taxon>Scleromatobacter</taxon>
    </lineage>
</organism>
<dbReference type="EMBL" id="JAJLJH010000012">
    <property type="protein sequence ID" value="MCK9689163.1"/>
    <property type="molecule type" value="Genomic_DNA"/>
</dbReference>
<keyword evidence="6" id="KW-1185">Reference proteome</keyword>
<evidence type="ECO:0000313" key="6">
    <source>
        <dbReference type="Proteomes" id="UP001139353"/>
    </source>
</evidence>
<dbReference type="InterPro" id="IPR050857">
    <property type="entry name" value="D-2-hydroxyacid_DH"/>
</dbReference>
<dbReference type="Pfam" id="PF02826">
    <property type="entry name" value="2-Hacid_dh_C"/>
    <property type="match status" value="1"/>
</dbReference>
<comment type="similarity">
    <text evidence="1">Belongs to the D-isomer specific 2-hydroxyacid dehydrogenase family.</text>
</comment>
<dbReference type="AlphaFoldDB" id="A0A9X2C1S8"/>
<dbReference type="Proteomes" id="UP001139353">
    <property type="component" value="Unassembled WGS sequence"/>
</dbReference>
<evidence type="ECO:0000313" key="5">
    <source>
        <dbReference type="EMBL" id="MCK9689163.1"/>
    </source>
</evidence>
<evidence type="ECO:0000256" key="3">
    <source>
        <dbReference type="ARBA" id="ARBA00023027"/>
    </source>
</evidence>
<dbReference type="InterPro" id="IPR036291">
    <property type="entry name" value="NAD(P)-bd_dom_sf"/>
</dbReference>
<dbReference type="SUPFAM" id="SSF51735">
    <property type="entry name" value="NAD(P)-binding Rossmann-fold domains"/>
    <property type="match status" value="1"/>
</dbReference>
<sequence length="320" mass="33937">MGSSNKPVTVAVLDDYQGAALRLADWSALDGRAAVTVFNDHLADTDAVVERLKGFEVLCVMRERTPLPRATLERLPRLKLIVSTGARNAAIDTAAAAERGVAVAFTGYTSAPTIEMTWALILAASRHIVAENLAFRRGGWQQGVGVGLAGKTLGVLGLGRVGGAVAEVGGLFGMKVLTWSPNMTPERAAERGATAVSKEDLLRRSDVLTIHMVLSPKTRGLIGADELALMKTSSLLVNTSRGPLVDEAALVSALTSRKIAMAALDVFDIEPLPADHPFRSLDNVLGTPHIGYVADDLYRVFFGDTVKAVDAWLAERAKAG</sequence>
<comment type="caution">
    <text evidence="5">The sequence shown here is derived from an EMBL/GenBank/DDBJ whole genome shotgun (WGS) entry which is preliminary data.</text>
</comment>
<keyword evidence="3" id="KW-0520">NAD</keyword>
<proteinExistence type="inferred from homology"/>
<dbReference type="InterPro" id="IPR006140">
    <property type="entry name" value="D-isomer_DH_NAD-bd"/>
</dbReference>
<dbReference type="GO" id="GO:0051287">
    <property type="term" value="F:NAD binding"/>
    <property type="evidence" value="ECO:0007669"/>
    <property type="project" value="InterPro"/>
</dbReference>
<dbReference type="PROSITE" id="PS00671">
    <property type="entry name" value="D_2_HYDROXYACID_DH_3"/>
    <property type="match status" value="1"/>
</dbReference>
<name>A0A9X2C1S8_9BURK</name>
<evidence type="ECO:0000256" key="1">
    <source>
        <dbReference type="ARBA" id="ARBA00005854"/>
    </source>
</evidence>
<dbReference type="PANTHER" id="PTHR42789:SF1">
    <property type="entry name" value="D-ISOMER SPECIFIC 2-HYDROXYACID DEHYDROGENASE FAMILY PROTEIN (AFU_ORTHOLOGUE AFUA_6G10090)"/>
    <property type="match status" value="1"/>
</dbReference>
<protein>
    <submittedName>
        <fullName evidence="5">D-2-hydroxyacid dehydrogenase family protein</fullName>
    </submittedName>
</protein>
<dbReference type="PANTHER" id="PTHR42789">
    <property type="entry name" value="D-ISOMER SPECIFIC 2-HYDROXYACID DEHYDROGENASE FAMILY PROTEIN (AFU_ORTHOLOGUE AFUA_6G10090)"/>
    <property type="match status" value="1"/>
</dbReference>
<dbReference type="CDD" id="cd12169">
    <property type="entry name" value="PGDH_like_1"/>
    <property type="match status" value="1"/>
</dbReference>
<gene>
    <name evidence="5" type="ORF">LPC04_25895</name>
</gene>
<dbReference type="RefSeq" id="WP_275685210.1">
    <property type="nucleotide sequence ID" value="NZ_JAJLJH010000012.1"/>
</dbReference>
<reference evidence="5" key="1">
    <citation type="submission" date="2021-11" db="EMBL/GenBank/DDBJ databases">
        <title>BS-T2-15 a new species belonging to the Comamonadaceae family isolated from the soil of a French oak forest.</title>
        <authorList>
            <person name="Mieszkin S."/>
            <person name="Alain K."/>
        </authorList>
    </citation>
    <scope>NUCLEOTIDE SEQUENCE</scope>
    <source>
        <strain evidence="5">BS-T2-15</strain>
    </source>
</reference>
<feature type="domain" description="D-isomer specific 2-hydroxyacid dehydrogenase NAD-binding" evidence="4">
    <location>
        <begin position="119"/>
        <end position="291"/>
    </location>
</feature>
<accession>A0A9X2C1S8</accession>
<keyword evidence="2" id="KW-0560">Oxidoreductase</keyword>
<dbReference type="PROSITE" id="PS00065">
    <property type="entry name" value="D_2_HYDROXYACID_DH_1"/>
    <property type="match status" value="1"/>
</dbReference>
<evidence type="ECO:0000259" key="4">
    <source>
        <dbReference type="Pfam" id="PF02826"/>
    </source>
</evidence>
<dbReference type="GO" id="GO:0016616">
    <property type="term" value="F:oxidoreductase activity, acting on the CH-OH group of donors, NAD or NADP as acceptor"/>
    <property type="evidence" value="ECO:0007669"/>
    <property type="project" value="InterPro"/>
</dbReference>